<feature type="region of interest" description="Disordered" evidence="1">
    <location>
        <begin position="77"/>
        <end position="118"/>
    </location>
</feature>
<gene>
    <name evidence="2" type="ORF">LSINAPIS_LOCUS7928</name>
</gene>
<evidence type="ECO:0000313" key="3">
    <source>
        <dbReference type="Proteomes" id="UP000324832"/>
    </source>
</evidence>
<proteinExistence type="predicted"/>
<dbReference type="Proteomes" id="UP000324832">
    <property type="component" value="Unassembled WGS sequence"/>
</dbReference>
<evidence type="ECO:0000256" key="1">
    <source>
        <dbReference type="SAM" id="MobiDB-lite"/>
    </source>
</evidence>
<protein>
    <submittedName>
        <fullName evidence="2">Uncharacterized protein</fullName>
    </submittedName>
</protein>
<name>A0A5E4QF54_9NEOP</name>
<organism evidence="2 3">
    <name type="scientific">Leptidea sinapis</name>
    <dbReference type="NCBI Taxonomy" id="189913"/>
    <lineage>
        <taxon>Eukaryota</taxon>
        <taxon>Metazoa</taxon>
        <taxon>Ecdysozoa</taxon>
        <taxon>Arthropoda</taxon>
        <taxon>Hexapoda</taxon>
        <taxon>Insecta</taxon>
        <taxon>Pterygota</taxon>
        <taxon>Neoptera</taxon>
        <taxon>Endopterygota</taxon>
        <taxon>Lepidoptera</taxon>
        <taxon>Glossata</taxon>
        <taxon>Ditrysia</taxon>
        <taxon>Papilionoidea</taxon>
        <taxon>Pieridae</taxon>
        <taxon>Dismorphiinae</taxon>
        <taxon>Leptidea</taxon>
    </lineage>
</organism>
<accession>A0A5E4QF54</accession>
<sequence length="174" mass="19720">MELMHSLDVSDAIKCILWLLQDIRRTTSARRRVGHAPKLLREQRADGLLEASTAFSRPHPRPTAELSTVTCTADFSIPASGTTRADNRSAGTRSKVTRKLSEGREGSGDGRERETGRLGEARERRVGLARVWRKWRRARSTSRQAGVWRWTERAGRMKYLVIGIIERAFCYGLL</sequence>
<feature type="compositionally biased region" description="Basic and acidic residues" evidence="1">
    <location>
        <begin position="99"/>
        <end position="118"/>
    </location>
</feature>
<keyword evidence="3" id="KW-1185">Reference proteome</keyword>
<reference evidence="2 3" key="1">
    <citation type="submission" date="2017-07" db="EMBL/GenBank/DDBJ databases">
        <authorList>
            <person name="Talla V."/>
            <person name="Backstrom N."/>
        </authorList>
    </citation>
    <scope>NUCLEOTIDE SEQUENCE [LARGE SCALE GENOMIC DNA]</scope>
</reference>
<dbReference type="EMBL" id="FZQP02002714">
    <property type="protein sequence ID" value="VVC96420.1"/>
    <property type="molecule type" value="Genomic_DNA"/>
</dbReference>
<dbReference type="AlphaFoldDB" id="A0A5E4QF54"/>
<feature type="compositionally biased region" description="Polar residues" evidence="1">
    <location>
        <begin position="77"/>
        <end position="94"/>
    </location>
</feature>
<evidence type="ECO:0000313" key="2">
    <source>
        <dbReference type="EMBL" id="VVC96420.1"/>
    </source>
</evidence>